<dbReference type="PROSITE" id="PS00126">
    <property type="entry name" value="PDEASE_I_1"/>
    <property type="match status" value="1"/>
</dbReference>
<evidence type="ECO:0000256" key="6">
    <source>
        <dbReference type="PIRSR" id="PIRSR623088-3"/>
    </source>
</evidence>
<organism evidence="10">
    <name type="scientific">Alexandrium monilatum</name>
    <dbReference type="NCBI Taxonomy" id="311494"/>
    <lineage>
        <taxon>Eukaryota</taxon>
        <taxon>Sar</taxon>
        <taxon>Alveolata</taxon>
        <taxon>Dinophyceae</taxon>
        <taxon>Gonyaulacales</taxon>
        <taxon>Pyrocystaceae</taxon>
        <taxon>Alexandrium</taxon>
    </lineage>
</organism>
<feature type="region of interest" description="Disordered" evidence="8">
    <location>
        <begin position="999"/>
        <end position="1029"/>
    </location>
</feature>
<evidence type="ECO:0000313" key="10">
    <source>
        <dbReference type="EMBL" id="CAE4663181.1"/>
    </source>
</evidence>
<evidence type="ECO:0000256" key="4">
    <source>
        <dbReference type="PIRSR" id="PIRSR623088-1"/>
    </source>
</evidence>
<dbReference type="Pfam" id="PF00233">
    <property type="entry name" value="PDEase_I"/>
    <property type="match status" value="1"/>
</dbReference>
<evidence type="ECO:0000256" key="3">
    <source>
        <dbReference type="ARBA" id="ARBA00022801"/>
    </source>
</evidence>
<sequence length="1037" mass="113226">MAAEKILSVVAAKDRLLASQALVIDLAKEVLRSTDIKGAVRTLVEAAYKVVSADRVSLFLEEDGHLVCHVAPDRSRIGSCIPFSQGIVGLVARTGEAINLTDTSSRPDVFDASLDAASGYTTRSVVCLPLRCADKTIGVLQAVNKKGPGGEPVPFEQHDERMLDLLLALTAQQLRFSELVMQREKATKQAESLLTLVEAVSAERDTVGAATALAWAAVGLLYCRSALVFLREAGSKALVCQAAVSTSGRTGERGLRVELDEEAVLAKVASSGRPALLDTEHDAQEFGRLVERLMPCFGDRLQMEASSASSALCAPLPETKTGEVIGVVVAIDRLLTLGDVEDAQPSQPSSPSRTPTPPSPDLASGSQRPRAVARRFCPSKAMGSLLRRKPSVTVGMSNDAEVGPFSPGDLDTVGVLLRSAVNILRTANLYDQEVRLHGQLGALVDLLTRARSLAENAESSTLVAFVSDQGRKIFDCDRCTFFTVDNFNAQQLVGCFVLPTKEGEEEKTALYEIRVPLKGIVGHVAKTKRPINIKDAWSDPIFSRETDLKTGYRTKTVLCAPMITSNGRMVGVIQCINKNGGHTFGADDLEMLNMVSLSISDVVQKVLLQNSYDTFIRSDDNISSDVKDMFRFYENGAKAAAPKPPIRIAGNKQLLAVVRFKSMGSRSSKLVLPEHMGADNRGQLEVFARWDADLRRLQEDSVAMLSLFQAVYQRLHLESFRTSPEALHAFLKAMQAKYTDTPYHCWDHAVSAWHMTFLLVDSPAFVGLLPPEDVLGVLLAAVGHDVGHPGTNNNFQVNSMSNVALRYNDFSVLENHHASVTCTALQEEQPNLLANLELSQRQRLRQVVINSILNTDMIKHKDAVAFFETSKVDLPGHRRRNEPLPPDACLKLGSALLHSADLGHPALPWKAHKRMSLLIAEEFYTQHQEETRLGLPTLPFMGKDPNNLRELAPIQVGFLQFVARPLWSAMSFAAGQDTLSEVVENIAGNMRRWEELAAGEEVPDDQPYRRPKQRSICPPPSHAAPDLLPGSIPVCEA</sequence>
<dbReference type="CDD" id="cd00077">
    <property type="entry name" value="HDc"/>
    <property type="match status" value="1"/>
</dbReference>
<feature type="region of interest" description="Disordered" evidence="8">
    <location>
        <begin position="341"/>
        <end position="370"/>
    </location>
</feature>
<feature type="active site" description="Proton donor" evidence="4">
    <location>
        <position position="744"/>
    </location>
</feature>
<dbReference type="PROSITE" id="PS51845">
    <property type="entry name" value="PDEASE_I_2"/>
    <property type="match status" value="1"/>
</dbReference>
<dbReference type="GO" id="GO:0046872">
    <property type="term" value="F:metal ion binding"/>
    <property type="evidence" value="ECO:0007669"/>
    <property type="project" value="UniProtKB-KW"/>
</dbReference>
<feature type="binding site" evidence="6">
    <location>
        <position position="785"/>
    </location>
    <ligand>
        <name>Zn(2+)</name>
        <dbReference type="ChEBI" id="CHEBI:29105"/>
        <label>1</label>
    </ligand>
</feature>
<name>A0A7S4T1X7_9DINO</name>
<feature type="binding site" evidence="5">
    <location>
        <position position="785"/>
    </location>
    <ligand>
        <name>AMP</name>
        <dbReference type="ChEBI" id="CHEBI:456215"/>
    </ligand>
</feature>
<feature type="binding site" evidence="6">
    <location>
        <position position="748"/>
    </location>
    <ligand>
        <name>Zn(2+)</name>
        <dbReference type="ChEBI" id="CHEBI:29105"/>
        <label>1</label>
    </ligand>
</feature>
<feature type="binding site" evidence="5">
    <location>
        <position position="901"/>
    </location>
    <ligand>
        <name>AMP</name>
        <dbReference type="ChEBI" id="CHEBI:456215"/>
    </ligand>
</feature>
<feature type="binding site" evidence="5">
    <location>
        <begin position="744"/>
        <end position="748"/>
    </location>
    <ligand>
        <name>AMP</name>
        <dbReference type="ChEBI" id="CHEBI:456215"/>
    </ligand>
</feature>
<comment type="similarity">
    <text evidence="7">Belongs to the cyclic nucleotide phosphodiesterase family.</text>
</comment>
<feature type="compositionally biased region" description="Low complexity" evidence="8">
    <location>
        <begin position="344"/>
        <end position="353"/>
    </location>
</feature>
<evidence type="ECO:0000256" key="8">
    <source>
        <dbReference type="SAM" id="MobiDB-lite"/>
    </source>
</evidence>
<dbReference type="Pfam" id="PF01590">
    <property type="entry name" value="GAF"/>
    <property type="match status" value="2"/>
</dbReference>
<dbReference type="SMART" id="SM00065">
    <property type="entry name" value="GAF"/>
    <property type="match status" value="2"/>
</dbReference>
<feature type="binding site" evidence="6">
    <location>
        <position position="785"/>
    </location>
    <ligand>
        <name>Zn(2+)</name>
        <dbReference type="ChEBI" id="CHEBI:29105"/>
        <label>2</label>
    </ligand>
</feature>
<accession>A0A7S4T1X7</accession>
<dbReference type="InterPro" id="IPR036971">
    <property type="entry name" value="PDEase_catalytic_dom_sf"/>
</dbReference>
<gene>
    <name evidence="10" type="ORF">AMON00008_LOCUS61179</name>
</gene>
<dbReference type="InterPro" id="IPR023088">
    <property type="entry name" value="PDEase"/>
</dbReference>
<protein>
    <recommendedName>
        <fullName evidence="7">Phosphodiesterase</fullName>
        <ecNumber evidence="7">3.1.4.-</ecNumber>
    </recommendedName>
</protein>
<dbReference type="PANTHER" id="PTHR11347">
    <property type="entry name" value="CYCLIC NUCLEOTIDE PHOSPHODIESTERASE"/>
    <property type="match status" value="1"/>
</dbReference>
<dbReference type="Gene3D" id="3.30.450.40">
    <property type="match status" value="3"/>
</dbReference>
<reference evidence="10" key="1">
    <citation type="submission" date="2021-01" db="EMBL/GenBank/DDBJ databases">
        <authorList>
            <person name="Corre E."/>
            <person name="Pelletier E."/>
            <person name="Niang G."/>
            <person name="Scheremetjew M."/>
            <person name="Finn R."/>
            <person name="Kale V."/>
            <person name="Holt S."/>
            <person name="Cochrane G."/>
            <person name="Meng A."/>
            <person name="Brown T."/>
            <person name="Cohen L."/>
        </authorList>
    </citation>
    <scope>NUCLEOTIDE SEQUENCE</scope>
    <source>
        <strain evidence="10">CCMP3105</strain>
    </source>
</reference>
<feature type="binding site" evidence="6">
    <location>
        <position position="901"/>
    </location>
    <ligand>
        <name>Zn(2+)</name>
        <dbReference type="ChEBI" id="CHEBI:29105"/>
        <label>1</label>
    </ligand>
</feature>
<evidence type="ECO:0000256" key="2">
    <source>
        <dbReference type="ARBA" id="ARBA00022723"/>
    </source>
</evidence>
<dbReference type="SUPFAM" id="SSF109604">
    <property type="entry name" value="HD-domain/PDEase-like"/>
    <property type="match status" value="1"/>
</dbReference>
<dbReference type="AlphaFoldDB" id="A0A7S4T1X7"/>
<comment type="cofactor">
    <cofactor evidence="7">
        <name>a divalent metal cation</name>
        <dbReference type="ChEBI" id="CHEBI:60240"/>
    </cofactor>
    <text evidence="7">Binds 2 divalent metal cations per subunit. Site 1 may preferentially bind zinc ions, while site 2 has a preference for magnesium and/or manganese ions.</text>
</comment>
<feature type="binding site" evidence="6">
    <location>
        <position position="784"/>
    </location>
    <ligand>
        <name>Zn(2+)</name>
        <dbReference type="ChEBI" id="CHEBI:29105"/>
        <label>1</label>
    </ligand>
</feature>
<dbReference type="InterPro" id="IPR029016">
    <property type="entry name" value="GAF-like_dom_sf"/>
</dbReference>
<dbReference type="EC" id="3.1.4.-" evidence="7"/>
<dbReference type="InterPro" id="IPR003607">
    <property type="entry name" value="HD/PDEase_dom"/>
</dbReference>
<dbReference type="InterPro" id="IPR003018">
    <property type="entry name" value="GAF"/>
</dbReference>
<dbReference type="InterPro" id="IPR023174">
    <property type="entry name" value="PDEase_CS"/>
</dbReference>
<dbReference type="SUPFAM" id="SSF55781">
    <property type="entry name" value="GAF domain-like"/>
    <property type="match status" value="3"/>
</dbReference>
<evidence type="ECO:0000256" key="1">
    <source>
        <dbReference type="ARBA" id="ARBA00022535"/>
    </source>
</evidence>
<keyword evidence="2 6" id="KW-0479">Metal-binding</keyword>
<keyword evidence="1" id="KW-0140">cGMP</keyword>
<proteinExistence type="inferred from homology"/>
<dbReference type="PRINTS" id="PR00387">
    <property type="entry name" value="PDIESTERASE1"/>
</dbReference>
<dbReference type="Gene3D" id="1.10.1300.10">
    <property type="entry name" value="3'5'-cyclic nucleotide phosphodiesterase, catalytic domain"/>
    <property type="match status" value="1"/>
</dbReference>
<evidence type="ECO:0000256" key="5">
    <source>
        <dbReference type="PIRSR" id="PIRSR623088-2"/>
    </source>
</evidence>
<dbReference type="GO" id="GO:0004114">
    <property type="term" value="F:3',5'-cyclic-nucleotide phosphodiesterase activity"/>
    <property type="evidence" value="ECO:0007669"/>
    <property type="project" value="InterPro"/>
</dbReference>
<evidence type="ECO:0000259" key="9">
    <source>
        <dbReference type="PROSITE" id="PS51845"/>
    </source>
</evidence>
<evidence type="ECO:0000256" key="7">
    <source>
        <dbReference type="RuleBase" id="RU363067"/>
    </source>
</evidence>
<keyword evidence="3 7" id="KW-0378">Hydrolase</keyword>
<feature type="domain" description="PDEase" evidence="9">
    <location>
        <begin position="668"/>
        <end position="1000"/>
    </location>
</feature>
<feature type="binding site" evidence="5">
    <location>
        <position position="955"/>
    </location>
    <ligand>
        <name>AMP</name>
        <dbReference type="ChEBI" id="CHEBI:456215"/>
    </ligand>
</feature>
<dbReference type="InterPro" id="IPR002073">
    <property type="entry name" value="PDEase_catalytic_dom"/>
</dbReference>
<dbReference type="GO" id="GO:0007165">
    <property type="term" value="P:signal transduction"/>
    <property type="evidence" value="ECO:0007669"/>
    <property type="project" value="InterPro"/>
</dbReference>
<dbReference type="EMBL" id="HBNR01085438">
    <property type="protein sequence ID" value="CAE4663181.1"/>
    <property type="molecule type" value="Transcribed_RNA"/>
</dbReference>